<evidence type="ECO:0000256" key="2">
    <source>
        <dbReference type="ARBA" id="ARBA00022676"/>
    </source>
</evidence>
<reference evidence="6" key="1">
    <citation type="submission" date="2019-08" db="EMBL/GenBank/DDBJ databases">
        <title>The genome of the North American firefly Photinus pyralis.</title>
        <authorList>
            <consortium name="Photinus pyralis genome working group"/>
            <person name="Fallon T.R."/>
            <person name="Sander Lower S.E."/>
            <person name="Weng J.-K."/>
        </authorList>
    </citation>
    <scope>NUCLEOTIDE SEQUENCE</scope>
    <source>
        <strain evidence="6">TRF0915ILg1</strain>
        <tissue evidence="6">Whole body</tissue>
    </source>
</reference>
<sequence length="514" mass="58656">MKFVLISAAFIYFLNPLEGVRILGVFPGATHSHFILGHTLMKELASRGHEVTVISAFPQKTPIKNYKDVDLSEILEESDEMKAAIFDILDLNPFTGAFMLNWWMTNATFEIFKMDNMQKFLKSDQKFDLVIIEEFMIYPFMGFCHRYNAPCITFSATGLSWMTSNQLGNPLSPAYIPNFFLPYTSNMNFFQRLSSSFMYVFCELIMHFYTLPQQNKILQEHFPGAPHITELYYNVSLTMINSHVSTHSPVPLVPNMIDVGGLQIKPPKKLPKDIQEFLDNAKDGAVFFSMGSNLRSIDMPSEKRDMFLKTFGKLKQKVLWKWEDETLPGKPSNVKISKWLPQTDVLAHPNIKLFITHGGLLSTTEAVYHGVPVVGIPLYGDQQMNLVNAENNGIGQSLPFTEVTEEKLTNVVQTVLTNTKYAEAAKKRSNIMQDQPMTPLERAVFWVEYVHRHKGAPHLRSAALNLAWYQYLLLDVTAFVLTVLVATILALRYLFKKICCNKKKSVVSKHKKRN</sequence>
<protein>
    <recommendedName>
        <fullName evidence="5">UDP-glucuronosyltransferase</fullName>
        <ecNumber evidence="5">2.4.1.17</ecNumber>
    </recommendedName>
</protein>
<dbReference type="AlphaFoldDB" id="A0A8K0CK69"/>
<dbReference type="GO" id="GO:0015020">
    <property type="term" value="F:glucuronosyltransferase activity"/>
    <property type="evidence" value="ECO:0007669"/>
    <property type="project" value="UniProtKB-EC"/>
</dbReference>
<gene>
    <name evidence="6" type="ORF">ILUMI_19447</name>
</gene>
<dbReference type="EMBL" id="VTPC01086659">
    <property type="protein sequence ID" value="KAF2886727.1"/>
    <property type="molecule type" value="Genomic_DNA"/>
</dbReference>
<dbReference type="Gene3D" id="3.40.50.2000">
    <property type="entry name" value="Glycogen Phosphorylase B"/>
    <property type="match status" value="2"/>
</dbReference>
<feature type="signal peptide" evidence="5">
    <location>
        <begin position="1"/>
        <end position="19"/>
    </location>
</feature>
<comment type="similarity">
    <text evidence="1 4">Belongs to the UDP-glycosyltransferase family.</text>
</comment>
<dbReference type="InterPro" id="IPR050271">
    <property type="entry name" value="UDP-glycosyltransferase"/>
</dbReference>
<evidence type="ECO:0000256" key="5">
    <source>
        <dbReference type="RuleBase" id="RU362059"/>
    </source>
</evidence>
<evidence type="ECO:0000256" key="1">
    <source>
        <dbReference type="ARBA" id="ARBA00009995"/>
    </source>
</evidence>
<organism evidence="6 7">
    <name type="scientific">Ignelater luminosus</name>
    <name type="common">Cucubano</name>
    <name type="synonym">Pyrophorus luminosus</name>
    <dbReference type="NCBI Taxonomy" id="2038154"/>
    <lineage>
        <taxon>Eukaryota</taxon>
        <taxon>Metazoa</taxon>
        <taxon>Ecdysozoa</taxon>
        <taxon>Arthropoda</taxon>
        <taxon>Hexapoda</taxon>
        <taxon>Insecta</taxon>
        <taxon>Pterygota</taxon>
        <taxon>Neoptera</taxon>
        <taxon>Endopterygota</taxon>
        <taxon>Coleoptera</taxon>
        <taxon>Polyphaga</taxon>
        <taxon>Elateriformia</taxon>
        <taxon>Elateroidea</taxon>
        <taxon>Elateridae</taxon>
        <taxon>Agrypninae</taxon>
        <taxon>Pyrophorini</taxon>
        <taxon>Ignelater</taxon>
    </lineage>
</organism>
<keyword evidence="5" id="KW-1133">Transmembrane helix</keyword>
<evidence type="ECO:0000256" key="4">
    <source>
        <dbReference type="RuleBase" id="RU003718"/>
    </source>
</evidence>
<comment type="caution">
    <text evidence="6">The sequence shown here is derived from an EMBL/GenBank/DDBJ whole genome shotgun (WGS) entry which is preliminary data.</text>
</comment>
<evidence type="ECO:0000256" key="3">
    <source>
        <dbReference type="ARBA" id="ARBA00022679"/>
    </source>
</evidence>
<keyword evidence="5" id="KW-0812">Transmembrane</keyword>
<dbReference type="OrthoDB" id="5835829at2759"/>
<dbReference type="CDD" id="cd03784">
    <property type="entry name" value="GT1_Gtf-like"/>
    <property type="match status" value="1"/>
</dbReference>
<dbReference type="PROSITE" id="PS00375">
    <property type="entry name" value="UDPGT"/>
    <property type="match status" value="1"/>
</dbReference>
<dbReference type="InterPro" id="IPR002213">
    <property type="entry name" value="UDP_glucos_trans"/>
</dbReference>
<dbReference type="SUPFAM" id="SSF53756">
    <property type="entry name" value="UDP-Glycosyltransferase/glycogen phosphorylase"/>
    <property type="match status" value="1"/>
</dbReference>
<keyword evidence="7" id="KW-1185">Reference proteome</keyword>
<dbReference type="FunFam" id="3.40.50.2000:FF:000050">
    <property type="entry name" value="UDP-glucuronosyltransferase"/>
    <property type="match status" value="1"/>
</dbReference>
<accession>A0A8K0CK69</accession>
<dbReference type="EC" id="2.4.1.17" evidence="5"/>
<dbReference type="InterPro" id="IPR035595">
    <property type="entry name" value="UDP_glycos_trans_CS"/>
</dbReference>
<dbReference type="PANTHER" id="PTHR48043">
    <property type="entry name" value="EG:EG0003.4 PROTEIN-RELATED"/>
    <property type="match status" value="1"/>
</dbReference>
<dbReference type="Pfam" id="PF00201">
    <property type="entry name" value="UDPGT"/>
    <property type="match status" value="1"/>
</dbReference>
<feature type="transmembrane region" description="Helical" evidence="5">
    <location>
        <begin position="468"/>
        <end position="495"/>
    </location>
</feature>
<comment type="subcellular location">
    <subcellularLocation>
        <location evidence="5">Membrane</location>
        <topology evidence="5">Single-pass membrane protein</topology>
    </subcellularLocation>
</comment>
<dbReference type="PANTHER" id="PTHR48043:SF159">
    <property type="entry name" value="EG:EG0003.4 PROTEIN-RELATED"/>
    <property type="match status" value="1"/>
</dbReference>
<proteinExistence type="inferred from homology"/>
<dbReference type="Proteomes" id="UP000801492">
    <property type="component" value="Unassembled WGS sequence"/>
</dbReference>
<keyword evidence="5" id="KW-0472">Membrane</keyword>
<keyword evidence="2 4" id="KW-0328">Glycosyltransferase</keyword>
<evidence type="ECO:0000313" key="6">
    <source>
        <dbReference type="EMBL" id="KAF2886727.1"/>
    </source>
</evidence>
<feature type="chain" id="PRO_5035490258" description="UDP-glucuronosyltransferase" evidence="5">
    <location>
        <begin position="20"/>
        <end position="514"/>
    </location>
</feature>
<name>A0A8K0CK69_IGNLU</name>
<keyword evidence="3 4" id="KW-0808">Transferase</keyword>
<evidence type="ECO:0000313" key="7">
    <source>
        <dbReference type="Proteomes" id="UP000801492"/>
    </source>
</evidence>
<comment type="catalytic activity">
    <reaction evidence="5">
        <text>glucuronate acceptor + UDP-alpha-D-glucuronate = acceptor beta-D-glucuronoside + UDP + H(+)</text>
        <dbReference type="Rhea" id="RHEA:21032"/>
        <dbReference type="ChEBI" id="CHEBI:15378"/>
        <dbReference type="ChEBI" id="CHEBI:58052"/>
        <dbReference type="ChEBI" id="CHEBI:58223"/>
        <dbReference type="ChEBI" id="CHEBI:132367"/>
        <dbReference type="ChEBI" id="CHEBI:132368"/>
        <dbReference type="EC" id="2.4.1.17"/>
    </reaction>
</comment>
<dbReference type="GO" id="GO:0016020">
    <property type="term" value="C:membrane"/>
    <property type="evidence" value="ECO:0007669"/>
    <property type="project" value="UniProtKB-SubCell"/>
</dbReference>
<keyword evidence="5" id="KW-0732">Signal</keyword>